<dbReference type="EMBL" id="HBJA01113430">
    <property type="protein sequence ID" value="CAE0827906.1"/>
    <property type="molecule type" value="Transcribed_RNA"/>
</dbReference>
<accession>A0A7S4G7S9</accession>
<protein>
    <submittedName>
        <fullName evidence="1">Uncharacterized protein</fullName>
    </submittedName>
</protein>
<name>A0A7S4G7S9_9EUGL</name>
<proteinExistence type="predicted"/>
<sequence>MALWAPALIGVDCCAGSNHMSVKEHVQSFSTSECPILILLDSKRLSALGGLGDHDYLAQEERWLQDGFNLSMGFSVRPAGIKSIKDKKQAQMMFRGDSMKFLYCCLKKDFQAAQENVQALLKMLPNWKSVNFVLLDAMSHDPYEEVGCMAKEMLLMPSVSGRASATS</sequence>
<dbReference type="AlphaFoldDB" id="A0A7S4G7S9"/>
<evidence type="ECO:0000313" key="1">
    <source>
        <dbReference type="EMBL" id="CAE0827906.1"/>
    </source>
</evidence>
<organism evidence="1">
    <name type="scientific">Eutreptiella gymnastica</name>
    <dbReference type="NCBI Taxonomy" id="73025"/>
    <lineage>
        <taxon>Eukaryota</taxon>
        <taxon>Discoba</taxon>
        <taxon>Euglenozoa</taxon>
        <taxon>Euglenida</taxon>
        <taxon>Spirocuta</taxon>
        <taxon>Euglenophyceae</taxon>
        <taxon>Eutreptiales</taxon>
        <taxon>Eutreptiaceae</taxon>
        <taxon>Eutreptiella</taxon>
    </lineage>
</organism>
<gene>
    <name evidence="1" type="ORF">EGYM00163_LOCUS39168</name>
</gene>
<reference evidence="1" key="1">
    <citation type="submission" date="2021-01" db="EMBL/GenBank/DDBJ databases">
        <authorList>
            <person name="Corre E."/>
            <person name="Pelletier E."/>
            <person name="Niang G."/>
            <person name="Scheremetjew M."/>
            <person name="Finn R."/>
            <person name="Kale V."/>
            <person name="Holt S."/>
            <person name="Cochrane G."/>
            <person name="Meng A."/>
            <person name="Brown T."/>
            <person name="Cohen L."/>
        </authorList>
    </citation>
    <scope>NUCLEOTIDE SEQUENCE</scope>
    <source>
        <strain evidence="1">CCMP1594</strain>
    </source>
</reference>